<feature type="transmembrane region" description="Helical" evidence="1">
    <location>
        <begin position="31"/>
        <end position="50"/>
    </location>
</feature>
<evidence type="ECO:0000313" key="3">
    <source>
        <dbReference type="EMBL" id="MBE3607298.1"/>
    </source>
</evidence>
<feature type="transmembrane region" description="Helical" evidence="1">
    <location>
        <begin position="6"/>
        <end position="24"/>
    </location>
</feature>
<evidence type="ECO:0000313" key="2">
    <source>
        <dbReference type="EMBL" id="MBE2985839.1"/>
    </source>
</evidence>
<feature type="transmembrane region" description="Helical" evidence="1">
    <location>
        <begin position="95"/>
        <end position="113"/>
    </location>
</feature>
<sequence>MCCFGVRVFLLIFITVLSFVFHRLYPQIPVVAYYLLLANFLAFMIFSLFFRGALPNFVKPGAVHYFSLIGGSIGSFVSMAVFSKIRKDSFTLIELVIFVFWLILVTVVALNFIKISEFFYEFLI</sequence>
<organism evidence="3 4">
    <name type="scientific">Campylobacter californiensis</name>
    <dbReference type="NCBI Taxonomy" id="1032243"/>
    <lineage>
        <taxon>Bacteria</taxon>
        <taxon>Pseudomonadati</taxon>
        <taxon>Campylobacterota</taxon>
        <taxon>Epsilonproteobacteria</taxon>
        <taxon>Campylobacterales</taxon>
        <taxon>Campylobacteraceae</taxon>
        <taxon>Campylobacter</taxon>
    </lineage>
</organism>
<reference evidence="3 4" key="1">
    <citation type="submission" date="2015-08" db="EMBL/GenBank/DDBJ databases">
        <title>Comparative genomics of the Campylobacter concisus group.</title>
        <authorList>
            <person name="Yee E."/>
            <person name="Chapman M.H."/>
            <person name="Huynh S."/>
            <person name="Bono J.L."/>
            <person name="On S.L."/>
            <person name="St Leger J."/>
            <person name="Foster G."/>
            <person name="Parker C.T."/>
            <person name="Miller W.G."/>
        </authorList>
    </citation>
    <scope>NUCLEOTIDE SEQUENCE [LARGE SCALE GENOMIC DNA]</scope>
    <source>
        <strain evidence="3 4">RM9337</strain>
    </source>
</reference>
<protein>
    <submittedName>
        <fullName evidence="3">L-arabinose ABC transporter</fullName>
    </submittedName>
</protein>
<name>A0AAW3ZSW1_9BACT</name>
<dbReference type="EMBL" id="JADBHS010000002">
    <property type="protein sequence ID" value="MBE2985839.1"/>
    <property type="molecule type" value="Genomic_DNA"/>
</dbReference>
<evidence type="ECO:0000313" key="5">
    <source>
        <dbReference type="Proteomes" id="UP001318760"/>
    </source>
</evidence>
<dbReference type="Proteomes" id="UP000650616">
    <property type="component" value="Unassembled WGS sequence"/>
</dbReference>
<evidence type="ECO:0000313" key="4">
    <source>
        <dbReference type="Proteomes" id="UP000650616"/>
    </source>
</evidence>
<comment type="caution">
    <text evidence="3">The sequence shown here is derived from an EMBL/GenBank/DDBJ whole genome shotgun (WGS) entry which is preliminary data.</text>
</comment>
<evidence type="ECO:0000256" key="1">
    <source>
        <dbReference type="SAM" id="Phobius"/>
    </source>
</evidence>
<dbReference type="EMBL" id="LIWG01000001">
    <property type="protein sequence ID" value="MBE3607298.1"/>
    <property type="molecule type" value="Genomic_DNA"/>
</dbReference>
<keyword evidence="1" id="KW-1133">Transmembrane helix</keyword>
<keyword evidence="4" id="KW-1185">Reference proteome</keyword>
<keyword evidence="1" id="KW-0812">Transmembrane</keyword>
<feature type="transmembrane region" description="Helical" evidence="1">
    <location>
        <begin position="62"/>
        <end position="83"/>
    </location>
</feature>
<gene>
    <name evidence="2" type="ORF">CCAL12919_01635</name>
    <name evidence="3" type="ORF">CCAL9337_00915</name>
</gene>
<dbReference type="Proteomes" id="UP001318760">
    <property type="component" value="Unassembled WGS sequence"/>
</dbReference>
<dbReference type="RefSeq" id="WP_170015194.1">
    <property type="nucleotide sequence ID" value="NZ_CP012545.1"/>
</dbReference>
<proteinExistence type="predicted"/>
<keyword evidence="1" id="KW-0472">Membrane</keyword>
<accession>A0AAW3ZSW1</accession>
<dbReference type="AlphaFoldDB" id="A0AAW3ZSW1"/>
<reference evidence="2 5" key="2">
    <citation type="submission" date="2020-10" db="EMBL/GenBank/DDBJ databases">
        <title>Campylobacter californiensis sp. nov. isolated from cattle and feral swine in California.</title>
        <authorList>
            <person name="Miller W.G."/>
        </authorList>
    </citation>
    <scope>NUCLEOTIDE SEQUENCE [LARGE SCALE GENOMIC DNA]</scope>
    <source>
        <strain evidence="2 5">RM12919</strain>
    </source>
</reference>